<dbReference type="STRING" id="1573173.A0A161W3M2"/>
<evidence type="ECO:0000313" key="2">
    <source>
        <dbReference type="EMBL" id="KZL81655.1"/>
    </source>
</evidence>
<gene>
    <name evidence="2" type="ORF">CI238_07794</name>
</gene>
<evidence type="ECO:0000313" key="3">
    <source>
        <dbReference type="Proteomes" id="UP000076584"/>
    </source>
</evidence>
<dbReference type="InterPro" id="IPR053008">
    <property type="entry name" value="Phomopsin_biosynth_assoc"/>
</dbReference>
<dbReference type="PANTHER" id="PTHR35896">
    <property type="entry name" value="IG-LIKE DOMAIN-CONTAINING PROTEIN"/>
    <property type="match status" value="1"/>
</dbReference>
<keyword evidence="1" id="KW-1133">Transmembrane helix</keyword>
<reference evidence="2 3" key="1">
    <citation type="submission" date="2015-06" db="EMBL/GenBank/DDBJ databases">
        <title>Survival trade-offs in plant roots during colonization by closely related pathogenic and mutualistic fungi.</title>
        <authorList>
            <person name="Hacquard S."/>
            <person name="Kracher B."/>
            <person name="Hiruma K."/>
            <person name="Weinman A."/>
            <person name="Muench P."/>
            <person name="Garrido Oter R."/>
            <person name="Ver Loren van Themaat E."/>
            <person name="Dallerey J.-F."/>
            <person name="Damm U."/>
            <person name="Henrissat B."/>
            <person name="Lespinet O."/>
            <person name="Thon M."/>
            <person name="Kemen E."/>
            <person name="McHardy A.C."/>
            <person name="Schulze-Lefert P."/>
            <person name="O'Connell R.J."/>
        </authorList>
    </citation>
    <scope>NUCLEOTIDE SEQUENCE [LARGE SCALE GENOMIC DNA]</scope>
    <source>
        <strain evidence="2 3">MAFF 238704</strain>
    </source>
</reference>
<accession>A0A161W3M2</accession>
<dbReference type="EMBL" id="LFIW01001609">
    <property type="protein sequence ID" value="KZL81655.1"/>
    <property type="molecule type" value="Genomic_DNA"/>
</dbReference>
<proteinExistence type="predicted"/>
<evidence type="ECO:0000256" key="1">
    <source>
        <dbReference type="SAM" id="Phobius"/>
    </source>
</evidence>
<keyword evidence="1" id="KW-0812">Transmembrane</keyword>
<keyword evidence="3" id="KW-1185">Reference proteome</keyword>
<name>A0A161W3M2_COLIC</name>
<organism evidence="2 3">
    <name type="scientific">Colletotrichum incanum</name>
    <name type="common">Soybean anthracnose fungus</name>
    <dbReference type="NCBI Taxonomy" id="1573173"/>
    <lineage>
        <taxon>Eukaryota</taxon>
        <taxon>Fungi</taxon>
        <taxon>Dikarya</taxon>
        <taxon>Ascomycota</taxon>
        <taxon>Pezizomycotina</taxon>
        <taxon>Sordariomycetes</taxon>
        <taxon>Hypocreomycetidae</taxon>
        <taxon>Glomerellales</taxon>
        <taxon>Glomerellaceae</taxon>
        <taxon>Colletotrichum</taxon>
        <taxon>Colletotrichum spaethianum species complex</taxon>
    </lineage>
</organism>
<feature type="transmembrane region" description="Helical" evidence="1">
    <location>
        <begin position="46"/>
        <end position="67"/>
    </location>
</feature>
<keyword evidence="1" id="KW-0472">Membrane</keyword>
<protein>
    <submittedName>
        <fullName evidence="2">Uncharacterized protein</fullName>
    </submittedName>
</protein>
<dbReference type="Proteomes" id="UP000076584">
    <property type="component" value="Unassembled WGS sequence"/>
</dbReference>
<dbReference type="AlphaFoldDB" id="A0A161W3M2"/>
<dbReference type="PANTHER" id="PTHR35896:SF3">
    <property type="entry name" value="MAJOR FACILITATOR SUPERFAMILY TRANSPORTER"/>
    <property type="match status" value="1"/>
</dbReference>
<comment type="caution">
    <text evidence="2">The sequence shown here is derived from an EMBL/GenBank/DDBJ whole genome shotgun (WGS) entry which is preliminary data.</text>
</comment>
<sequence length="248" mass="29586">MESKTDDQQPFLGFRNDPMKRDLADDDIDRFHHHQKFCKLCRRPRFLHDVVIFLGTSLLWIVAFYILNPGQKFNNSESPTDTPIEWSPERNFIAEYHNITSNAELLTCGYTLEEAKESGCVYDTLLNHWIPSQCYDRDFEVEYRDDNSWVAYADYNLTQPIALEDMGDHEFYYTSVRDHVNHCSMMWKKQFWTFFEERNVFDSIITDTHHTEHCAEYLKWVYEDGQKEPTRVTVGFAECWVRKTNTDL</sequence>